<dbReference type="Pfam" id="PF07727">
    <property type="entry name" value="RVT_2"/>
    <property type="match status" value="1"/>
</dbReference>
<sequence length="257" mass="28974">MLVYVNDIFIMGNSSSAMDKFTSTLSSRFVTRDLGPLSFFLGIEELPQPNGNLILSQKHYMIDLLVKENMANCKPVATPMSTTTEDLDSCSAPPDPTLYHWVGSSVDRCSTCGYVVYLGPNLVSWQSKKQRTVACSSTESEYMALANCFVELSWFVSILTELRLPPTRPPVLWCDNPCVTYLSVNPVFHVRTKHIEIDFHFVREKVARKELQIKFISTKDQIADVLTKPLSSSGTSFDYVHDHLLLLRGILDQIVLQ</sequence>
<gene>
    <name evidence="2" type="ORF">LIER_40875</name>
</gene>
<proteinExistence type="predicted"/>
<accession>A0AAV3R551</accession>
<keyword evidence="3" id="KW-1185">Reference proteome</keyword>
<evidence type="ECO:0000313" key="2">
    <source>
        <dbReference type="EMBL" id="GAA0170028.1"/>
    </source>
</evidence>
<dbReference type="EMBL" id="BAABME010024345">
    <property type="protein sequence ID" value="GAA0170028.1"/>
    <property type="molecule type" value="Genomic_DNA"/>
</dbReference>
<dbReference type="CDD" id="cd09272">
    <property type="entry name" value="RNase_HI_RT_Ty1"/>
    <property type="match status" value="1"/>
</dbReference>
<dbReference type="SUPFAM" id="SSF56672">
    <property type="entry name" value="DNA/RNA polymerases"/>
    <property type="match status" value="1"/>
</dbReference>
<organism evidence="2 3">
    <name type="scientific">Lithospermum erythrorhizon</name>
    <name type="common">Purple gromwell</name>
    <name type="synonym">Lithospermum officinale var. erythrorhizon</name>
    <dbReference type="NCBI Taxonomy" id="34254"/>
    <lineage>
        <taxon>Eukaryota</taxon>
        <taxon>Viridiplantae</taxon>
        <taxon>Streptophyta</taxon>
        <taxon>Embryophyta</taxon>
        <taxon>Tracheophyta</taxon>
        <taxon>Spermatophyta</taxon>
        <taxon>Magnoliopsida</taxon>
        <taxon>eudicotyledons</taxon>
        <taxon>Gunneridae</taxon>
        <taxon>Pentapetalae</taxon>
        <taxon>asterids</taxon>
        <taxon>lamiids</taxon>
        <taxon>Boraginales</taxon>
        <taxon>Boraginaceae</taxon>
        <taxon>Boraginoideae</taxon>
        <taxon>Lithospermeae</taxon>
        <taxon>Lithospermum</taxon>
    </lineage>
</organism>
<dbReference type="PANTHER" id="PTHR11439">
    <property type="entry name" value="GAG-POL-RELATED RETROTRANSPOSON"/>
    <property type="match status" value="1"/>
</dbReference>
<protein>
    <recommendedName>
        <fullName evidence="1">Reverse transcriptase Ty1/copia-type domain-containing protein</fullName>
    </recommendedName>
</protein>
<dbReference type="InterPro" id="IPR043502">
    <property type="entry name" value="DNA/RNA_pol_sf"/>
</dbReference>
<feature type="domain" description="Reverse transcriptase Ty1/copia-type" evidence="1">
    <location>
        <begin position="3"/>
        <end position="81"/>
    </location>
</feature>
<reference evidence="2 3" key="1">
    <citation type="submission" date="2024-01" db="EMBL/GenBank/DDBJ databases">
        <title>The complete chloroplast genome sequence of Lithospermum erythrorhizon: insights into the phylogenetic relationship among Boraginaceae species and the maternal lineages of purple gromwells.</title>
        <authorList>
            <person name="Okada T."/>
            <person name="Watanabe K."/>
        </authorList>
    </citation>
    <scope>NUCLEOTIDE SEQUENCE [LARGE SCALE GENOMIC DNA]</scope>
</reference>
<dbReference type="InterPro" id="IPR013103">
    <property type="entry name" value="RVT_2"/>
</dbReference>
<evidence type="ECO:0000313" key="3">
    <source>
        <dbReference type="Proteomes" id="UP001454036"/>
    </source>
</evidence>
<comment type="caution">
    <text evidence="2">The sequence shown here is derived from an EMBL/GenBank/DDBJ whole genome shotgun (WGS) entry which is preliminary data.</text>
</comment>
<name>A0AAV3R551_LITER</name>
<evidence type="ECO:0000259" key="1">
    <source>
        <dbReference type="Pfam" id="PF07727"/>
    </source>
</evidence>
<dbReference type="PANTHER" id="PTHR11439:SF450">
    <property type="entry name" value="REVERSE TRANSCRIPTASE TY1_COPIA-TYPE DOMAIN-CONTAINING PROTEIN"/>
    <property type="match status" value="1"/>
</dbReference>
<dbReference type="AlphaFoldDB" id="A0AAV3R551"/>
<dbReference type="Proteomes" id="UP001454036">
    <property type="component" value="Unassembled WGS sequence"/>
</dbReference>